<accession>A0A372L7P7</accession>
<name>A0A372L7P7_9BACI</name>
<evidence type="ECO:0000313" key="3">
    <source>
        <dbReference type="Proteomes" id="UP000262939"/>
    </source>
</evidence>
<evidence type="ECO:0000256" key="1">
    <source>
        <dbReference type="SAM" id="SignalP"/>
    </source>
</evidence>
<evidence type="ECO:0000313" key="2">
    <source>
        <dbReference type="EMBL" id="RFU61288.1"/>
    </source>
</evidence>
<sequence>MKVILKASSVVFALLLLFTGVTEAQGAAVNTSKSRVTYTLDDSSGVRYAIYFIPTNEKKSIGSCNSKYSWSSCWAGVNQGDTIYHGDYKIYQRKAGSKTVKYTGYQKKDFTYNATRKMVYSVPSKYKGQPDLFITAETMSSNFEDGRIYYMFKGKLKKADLFAYTYRPQNVGKHSFRTAGYNNGDGKWYIRDYKLSVINGKLRETKLFVKRYDMDKFRKSWRKDWK</sequence>
<protein>
    <submittedName>
        <fullName evidence="2">Uncharacterized protein</fullName>
    </submittedName>
</protein>
<feature type="signal peptide" evidence="1">
    <location>
        <begin position="1"/>
        <end position="24"/>
    </location>
</feature>
<dbReference type="OrthoDB" id="2868776at2"/>
<dbReference type="Proteomes" id="UP000262939">
    <property type="component" value="Unassembled WGS sequence"/>
</dbReference>
<proteinExistence type="predicted"/>
<keyword evidence="1" id="KW-0732">Signal</keyword>
<feature type="chain" id="PRO_5039252141" evidence="1">
    <location>
        <begin position="25"/>
        <end position="226"/>
    </location>
</feature>
<keyword evidence="3" id="KW-1185">Reference proteome</keyword>
<gene>
    <name evidence="2" type="ORF">D0466_18940</name>
</gene>
<reference evidence="2 3" key="1">
    <citation type="submission" date="2018-08" db="EMBL/GenBank/DDBJ databases">
        <title>Bacillus chawlae sp. nov., Bacillus glennii sp. nov., and Bacillus saganii sp. nov. Isolated from the Vehicle Assembly Building at Kennedy Space Center where the Viking Spacecraft were Assembled.</title>
        <authorList>
            <person name="Seuylemezian A."/>
            <person name="Vaishampayan P."/>
        </authorList>
    </citation>
    <scope>NUCLEOTIDE SEQUENCE [LARGE SCALE GENOMIC DNA]</scope>
    <source>
        <strain evidence="2 3">V44-8</strain>
    </source>
</reference>
<comment type="caution">
    <text evidence="2">The sequence shown here is derived from an EMBL/GenBank/DDBJ whole genome shotgun (WGS) entry which is preliminary data.</text>
</comment>
<dbReference type="RefSeq" id="WP_117324092.1">
    <property type="nucleotide sequence ID" value="NZ_QVTD01000016.1"/>
</dbReference>
<dbReference type="AlphaFoldDB" id="A0A372L7P7"/>
<organism evidence="2 3">
    <name type="scientific">Peribacillus glennii</name>
    <dbReference type="NCBI Taxonomy" id="2303991"/>
    <lineage>
        <taxon>Bacteria</taxon>
        <taxon>Bacillati</taxon>
        <taxon>Bacillota</taxon>
        <taxon>Bacilli</taxon>
        <taxon>Bacillales</taxon>
        <taxon>Bacillaceae</taxon>
        <taxon>Peribacillus</taxon>
    </lineage>
</organism>
<dbReference type="EMBL" id="QVTD01000016">
    <property type="protein sequence ID" value="RFU61288.1"/>
    <property type="molecule type" value="Genomic_DNA"/>
</dbReference>